<proteinExistence type="predicted"/>
<evidence type="ECO:0000313" key="2">
    <source>
        <dbReference type="EMBL" id="PPQ82097.1"/>
    </source>
</evidence>
<protein>
    <submittedName>
        <fullName evidence="2">Uncharacterized protein</fullName>
    </submittedName>
</protein>
<accession>A0A409WUD9</accession>
<gene>
    <name evidence="2" type="ORF">CVT25_014343</name>
</gene>
<reference evidence="2 3" key="1">
    <citation type="journal article" date="2018" name="Evol. Lett.">
        <title>Horizontal gene cluster transfer increased hallucinogenic mushroom diversity.</title>
        <authorList>
            <person name="Reynolds H.T."/>
            <person name="Vijayakumar V."/>
            <person name="Gluck-Thaler E."/>
            <person name="Korotkin H.B."/>
            <person name="Matheny P.B."/>
            <person name="Slot J.C."/>
        </authorList>
    </citation>
    <scope>NUCLEOTIDE SEQUENCE [LARGE SCALE GENOMIC DNA]</scope>
    <source>
        <strain evidence="2 3">2631</strain>
    </source>
</reference>
<dbReference type="InParanoid" id="A0A409WUD9"/>
<keyword evidence="3" id="KW-1185">Reference proteome</keyword>
<keyword evidence="1" id="KW-0175">Coiled coil</keyword>
<dbReference type="Proteomes" id="UP000283269">
    <property type="component" value="Unassembled WGS sequence"/>
</dbReference>
<evidence type="ECO:0000313" key="3">
    <source>
        <dbReference type="Proteomes" id="UP000283269"/>
    </source>
</evidence>
<dbReference type="EMBL" id="NHYD01003181">
    <property type="protein sequence ID" value="PPQ82097.1"/>
    <property type="molecule type" value="Genomic_DNA"/>
</dbReference>
<dbReference type="AlphaFoldDB" id="A0A409WUD9"/>
<feature type="coiled-coil region" evidence="1">
    <location>
        <begin position="106"/>
        <end position="286"/>
    </location>
</feature>
<sequence>MSENESAITIGVYSIDGTFSKTLTYDDTALGDQTVRQIIDDATTKAMVEAKSKFKGAFPSPEGVIGNWFPTVDPRVKVSDLPPHTGLNGENLSLYLTLSTTFKDQVKSLESSLSNMQTEIKKYDEKVSGLTDSLIPRHHKELGNSGTYSAKAYDAAIEKLEKSVNDHTAKKQELLSEAERLRKRKAQNQEIQDRIDDLRRQRKERLEERERMRLETMRLDADRERMAAERERAAAERARAAAERERTAAERQAERKRMDDAYNAEVQQLRQKIKDGEDRLARFTKVEEALALRALQDRAREIIAEKLGKRTWQQVMDMSPNDSKKLPDVIHDKLPDMSLGMLRYLCSYNDIRKEADRLAHVARLDDIQEAINSRYEEGDPLRTLLQRTHEFLVEATANQIPVSGLIALPVAQGSTDTVQSIIDFTVGKEVQRINSAYNVSMAPLQPDAYRLYPTVPDGTTLSGVNSTFVSSLIPKQHLTVLINLGHQLLVRFRSNDMMTKLEQHAERGELLTNLEKVLNKLIGNEIFIPDFTAFKNLPPSQYRRVHHVLRLEIMRRQDEFLIKELSNIEVEVTAMIDSTPSEQMMDEEYEVEILLKEADMDITSDDKQRLGNAGDLHRLEMEAWAQIPQITGRGDLSVSLSNDDSGEPVAHLYLLPKTLTDTLNKVVEKQLEKFTGVADLYNRILLDMSREEIGKKSHPPHGTWDDFCNTNSPSIPDQIRSLFPNIHPDVADFLSEGNYDIRSAGNNVAHPRSFKKDWIANVISTLLVFNNGKDDGMKEIYSTVYVEVFPEIAG</sequence>
<name>A0A409WUD9_PSICY</name>
<evidence type="ECO:0000256" key="1">
    <source>
        <dbReference type="SAM" id="Coils"/>
    </source>
</evidence>
<comment type="caution">
    <text evidence="2">The sequence shown here is derived from an EMBL/GenBank/DDBJ whole genome shotgun (WGS) entry which is preliminary data.</text>
</comment>
<organism evidence="2 3">
    <name type="scientific">Psilocybe cyanescens</name>
    <dbReference type="NCBI Taxonomy" id="93625"/>
    <lineage>
        <taxon>Eukaryota</taxon>
        <taxon>Fungi</taxon>
        <taxon>Dikarya</taxon>
        <taxon>Basidiomycota</taxon>
        <taxon>Agaricomycotina</taxon>
        <taxon>Agaricomycetes</taxon>
        <taxon>Agaricomycetidae</taxon>
        <taxon>Agaricales</taxon>
        <taxon>Agaricineae</taxon>
        <taxon>Strophariaceae</taxon>
        <taxon>Psilocybe</taxon>
    </lineage>
</organism>